<dbReference type="HOGENOM" id="CLU_1299412_0_0_1"/>
<dbReference type="InterPro" id="IPR006196">
    <property type="entry name" value="RNA-binding_domain_S1_IF1"/>
</dbReference>
<keyword evidence="2" id="KW-0694">RNA-binding</keyword>
<feature type="region of interest" description="Disordered" evidence="4">
    <location>
        <begin position="186"/>
        <end position="212"/>
    </location>
</feature>
<reference evidence="6" key="1">
    <citation type="submission" date="2010-03" db="EMBL/GenBank/DDBJ databases">
        <title>Annotation of Blastomyces dermatitidis strain ATCC 18188.</title>
        <authorList>
            <consortium name="The Broad Institute Genome Sequencing Platform"/>
            <consortium name="Broad Institute Genome Sequencing Center for Infectious Disease."/>
            <person name="Cuomo C."/>
            <person name="Klein B."/>
            <person name="Sullivan T."/>
            <person name="Heitman J."/>
            <person name="Young S."/>
            <person name="Zeng Q."/>
            <person name="Gargeya S."/>
            <person name="Alvarado L."/>
            <person name="Berlin A.M."/>
            <person name="Chapman S.B."/>
            <person name="Chen Z."/>
            <person name="Freedman E."/>
            <person name="Gellesch M."/>
            <person name="Goldberg J."/>
            <person name="Griggs A."/>
            <person name="Gujja S."/>
            <person name="Heilman E."/>
            <person name="Heiman D."/>
            <person name="Howarth C."/>
            <person name="Mehta T."/>
            <person name="Neiman D."/>
            <person name="Pearson M."/>
            <person name="Roberts A."/>
            <person name="Saif S."/>
            <person name="Shea T."/>
            <person name="Shenoy N."/>
            <person name="Sisk P."/>
            <person name="Stolte C."/>
            <person name="Sykes S."/>
            <person name="White J."/>
            <person name="Yandava C."/>
            <person name="Haas B."/>
            <person name="Nusbaum C."/>
            <person name="Birren B."/>
        </authorList>
    </citation>
    <scope>NUCLEOTIDE SEQUENCE [LARGE SCALE GENOMIC DNA]</scope>
    <source>
        <strain evidence="6">ATCC 18188</strain>
    </source>
</reference>
<feature type="region of interest" description="Disordered" evidence="4">
    <location>
        <begin position="1"/>
        <end position="33"/>
    </location>
</feature>
<dbReference type="InterPro" id="IPR012340">
    <property type="entry name" value="NA-bd_OB-fold"/>
</dbReference>
<name>F2TKD2_AJEDA</name>
<evidence type="ECO:0000313" key="6">
    <source>
        <dbReference type="EMBL" id="EGE83695.1"/>
    </source>
</evidence>
<dbReference type="PROSITE" id="PS50832">
    <property type="entry name" value="S1_IF1_TYPE"/>
    <property type="match status" value="1"/>
</dbReference>
<accession>F2TKD2</accession>
<dbReference type="PANTHER" id="PTHR21641:SF0">
    <property type="entry name" value="RNA-BINDING PROTEIN EIF1AD-RELATED"/>
    <property type="match status" value="1"/>
</dbReference>
<dbReference type="EMBL" id="GG749452">
    <property type="protein sequence ID" value="EGE83695.1"/>
    <property type="molecule type" value="Genomic_DNA"/>
</dbReference>
<evidence type="ECO:0000256" key="4">
    <source>
        <dbReference type="SAM" id="MobiDB-lite"/>
    </source>
</evidence>
<dbReference type="AlphaFoldDB" id="F2TKD2"/>
<proteinExistence type="inferred from homology"/>
<dbReference type="GO" id="GO:0003723">
    <property type="term" value="F:RNA binding"/>
    <property type="evidence" value="ECO:0007669"/>
    <property type="project" value="UniProtKB-KW"/>
</dbReference>
<keyword evidence="3 6" id="KW-0396">Initiation factor</keyword>
<dbReference type="Pfam" id="PF01176">
    <property type="entry name" value="eIF-1a"/>
    <property type="match status" value="1"/>
</dbReference>
<evidence type="ECO:0000256" key="1">
    <source>
        <dbReference type="ARBA" id="ARBA00007340"/>
    </source>
</evidence>
<dbReference type="Gene3D" id="2.40.50.140">
    <property type="entry name" value="Nucleic acid-binding proteins"/>
    <property type="match status" value="1"/>
</dbReference>
<dbReference type="GO" id="GO:0005634">
    <property type="term" value="C:nucleus"/>
    <property type="evidence" value="ECO:0007669"/>
    <property type="project" value="TreeGrafter"/>
</dbReference>
<dbReference type="Proteomes" id="UP000007802">
    <property type="component" value="Unassembled WGS sequence"/>
</dbReference>
<evidence type="ECO:0000256" key="3">
    <source>
        <dbReference type="PROSITE-ProRule" id="PRU00181"/>
    </source>
</evidence>
<gene>
    <name evidence="6" type="ORF">BDDG_06640</name>
</gene>
<comment type="similarity">
    <text evidence="1">Belongs to the EIF1AD family.</text>
</comment>
<dbReference type="PANTHER" id="PTHR21641">
    <property type="entry name" value="TRANSLATION INITIATION FACTOR-RELATED"/>
    <property type="match status" value="1"/>
</dbReference>
<sequence>MSVASRRRAGLDPRHGGRIQRSRDTQLDHPSNVSMSSINLQTTFKTNINRNLAKPTAQRNNNLQSKETPLRGKSHFEMAPPRRKLLATVEETLVAPDSLTDSQKIAKVVRATGNNIYSVELPSKESILVELAAKFRSTIWVKRGSYVLVDMDALEERGNKLSGEIINIVRDEKAWRKASYWPKEFAKPSREDDEDSITGKLPPSDDDDDDQD</sequence>
<evidence type="ECO:0000259" key="5">
    <source>
        <dbReference type="PROSITE" id="PS50832"/>
    </source>
</evidence>
<dbReference type="InterPro" id="IPR001253">
    <property type="entry name" value="TIF_eIF-1A"/>
</dbReference>
<dbReference type="SMART" id="SM00652">
    <property type="entry name" value="eIF1a"/>
    <property type="match status" value="1"/>
</dbReference>
<protein>
    <submittedName>
        <fullName evidence="6">Translation initiation factor 1a</fullName>
    </submittedName>
</protein>
<dbReference type="InterPro" id="IPR039294">
    <property type="entry name" value="EIF1AD"/>
</dbReference>
<dbReference type="GO" id="GO:0003743">
    <property type="term" value="F:translation initiation factor activity"/>
    <property type="evidence" value="ECO:0007669"/>
    <property type="project" value="UniProtKB-UniRule"/>
</dbReference>
<feature type="domain" description="S1-like" evidence="5">
    <location>
        <begin position="82"/>
        <end position="170"/>
    </location>
</feature>
<feature type="compositionally biased region" description="Basic and acidic residues" evidence="4">
    <location>
        <begin position="9"/>
        <end position="27"/>
    </location>
</feature>
<organism evidence="6">
    <name type="scientific">Ajellomyces dermatitidis (strain ATCC 18188 / CBS 674.68)</name>
    <name type="common">Blastomyces dermatitidis</name>
    <dbReference type="NCBI Taxonomy" id="653446"/>
    <lineage>
        <taxon>Eukaryota</taxon>
        <taxon>Fungi</taxon>
        <taxon>Dikarya</taxon>
        <taxon>Ascomycota</taxon>
        <taxon>Pezizomycotina</taxon>
        <taxon>Eurotiomycetes</taxon>
        <taxon>Eurotiomycetidae</taxon>
        <taxon>Onygenales</taxon>
        <taxon>Ajellomycetaceae</taxon>
        <taxon>Blastomyces</taxon>
    </lineage>
</organism>
<dbReference type="SUPFAM" id="SSF50249">
    <property type="entry name" value="Nucleic acid-binding proteins"/>
    <property type="match status" value="1"/>
</dbReference>
<keyword evidence="3" id="KW-0648">Protein biosynthesis</keyword>
<evidence type="ECO:0000256" key="2">
    <source>
        <dbReference type="ARBA" id="ARBA00022884"/>
    </source>
</evidence>